<dbReference type="RefSeq" id="WP_222595176.1">
    <property type="nucleotide sequence ID" value="NZ_BJXA01000044.1"/>
</dbReference>
<proteinExistence type="predicted"/>
<name>A0A511MK34_9NOCA</name>
<gene>
    <name evidence="1" type="ORF">NN4_55020</name>
</gene>
<evidence type="ECO:0000313" key="1">
    <source>
        <dbReference type="EMBL" id="GEM40983.1"/>
    </source>
</evidence>
<reference evidence="1 2" key="1">
    <citation type="submission" date="2019-07" db="EMBL/GenBank/DDBJ databases">
        <title>Whole genome shotgun sequence of Nocardia ninae NBRC 108245.</title>
        <authorList>
            <person name="Hosoyama A."/>
            <person name="Uohara A."/>
            <person name="Ohji S."/>
            <person name="Ichikawa N."/>
        </authorList>
    </citation>
    <scope>NUCLEOTIDE SEQUENCE [LARGE SCALE GENOMIC DNA]</scope>
    <source>
        <strain evidence="1 2">NBRC 108245</strain>
    </source>
</reference>
<evidence type="ECO:0000313" key="2">
    <source>
        <dbReference type="Proteomes" id="UP000321424"/>
    </source>
</evidence>
<protein>
    <submittedName>
        <fullName evidence="1">Uncharacterized protein</fullName>
    </submittedName>
</protein>
<dbReference type="EMBL" id="BJXA01000044">
    <property type="protein sequence ID" value="GEM40983.1"/>
    <property type="molecule type" value="Genomic_DNA"/>
</dbReference>
<accession>A0A511MK34</accession>
<dbReference type="InterPro" id="IPR029058">
    <property type="entry name" value="AB_hydrolase_fold"/>
</dbReference>
<dbReference type="AlphaFoldDB" id="A0A511MK34"/>
<sequence>MLGLRDLMAPGTVVDPALLQGSELIPHAGSGFRLVYRTTGQSEGSVISGGMVYVPEGSRNVAGRSFTGDGISGMTEDCVASRNGGAVGPVDHTPDLPRFLGAGYAVAASDYVGLGPVRRAHSSPPAERPAD</sequence>
<organism evidence="1 2">
    <name type="scientific">Nocardia ninae NBRC 108245</name>
    <dbReference type="NCBI Taxonomy" id="1210091"/>
    <lineage>
        <taxon>Bacteria</taxon>
        <taxon>Bacillati</taxon>
        <taxon>Actinomycetota</taxon>
        <taxon>Actinomycetes</taxon>
        <taxon>Mycobacteriales</taxon>
        <taxon>Nocardiaceae</taxon>
        <taxon>Nocardia</taxon>
    </lineage>
</organism>
<dbReference type="Gene3D" id="3.40.50.1820">
    <property type="entry name" value="alpha/beta hydrolase"/>
    <property type="match status" value="1"/>
</dbReference>
<comment type="caution">
    <text evidence="1">The sequence shown here is derived from an EMBL/GenBank/DDBJ whole genome shotgun (WGS) entry which is preliminary data.</text>
</comment>
<keyword evidence="2" id="KW-1185">Reference proteome</keyword>
<dbReference type="Proteomes" id="UP000321424">
    <property type="component" value="Unassembled WGS sequence"/>
</dbReference>